<protein>
    <submittedName>
        <fullName evidence="1">Uncharacterized protein</fullName>
    </submittedName>
</protein>
<dbReference type="EMBL" id="NOII01000001">
    <property type="protein sequence ID" value="OYD59537.1"/>
    <property type="molecule type" value="Genomic_DNA"/>
</dbReference>
<proteinExistence type="predicted"/>
<evidence type="ECO:0000313" key="1">
    <source>
        <dbReference type="EMBL" id="OYD59537.1"/>
    </source>
</evidence>
<keyword evidence="2" id="KW-1185">Reference proteome</keyword>
<organism evidence="1 2">
    <name type="scientific">Fictibacillus aquaticus</name>
    <dbReference type="NCBI Taxonomy" id="2021314"/>
    <lineage>
        <taxon>Bacteria</taxon>
        <taxon>Bacillati</taxon>
        <taxon>Bacillota</taxon>
        <taxon>Bacilli</taxon>
        <taxon>Bacillales</taxon>
        <taxon>Fictibacillaceae</taxon>
        <taxon>Fictibacillus</taxon>
    </lineage>
</organism>
<evidence type="ECO:0000313" key="2">
    <source>
        <dbReference type="Proteomes" id="UP000215059"/>
    </source>
</evidence>
<reference evidence="1 2" key="1">
    <citation type="submission" date="2017-07" db="EMBL/GenBank/DDBJ databases">
        <title>Fictibacillus sp. nov. GDSW-R2A3 Genome sequencing and assembly.</title>
        <authorList>
            <person name="Mayilraj S."/>
        </authorList>
    </citation>
    <scope>NUCLEOTIDE SEQUENCE [LARGE SCALE GENOMIC DNA]</scope>
    <source>
        <strain evidence="1 2">GDSW-R2A3</strain>
    </source>
</reference>
<dbReference type="OrthoDB" id="2967966at2"/>
<name>A0A235FF26_9BACL</name>
<accession>A0A235FF26</accession>
<comment type="caution">
    <text evidence="1">The sequence shown here is derived from an EMBL/GenBank/DDBJ whole genome shotgun (WGS) entry which is preliminary data.</text>
</comment>
<dbReference type="AlphaFoldDB" id="A0A235FF26"/>
<gene>
    <name evidence="1" type="ORF">CGZ90_06495</name>
</gene>
<dbReference type="RefSeq" id="WP_094251498.1">
    <property type="nucleotide sequence ID" value="NZ_JBHLXL010000001.1"/>
</dbReference>
<dbReference type="Proteomes" id="UP000215059">
    <property type="component" value="Unassembled WGS sequence"/>
</dbReference>
<sequence length="129" mass="14895">MNTSNTAESLIMSKEEVIDAVTFYLQKERYHVNRLNKSNEADVIAANEFHTLIIEAEGNEAGKFKLETDFSCQVMRLLKKYDKAPGRTLVLANPDTPFLRERAASLKEALDELEIVRFWVKKDQTVEWE</sequence>